<protein>
    <recommendedName>
        <fullName evidence="5">Tail specific protease domain-containing protein</fullName>
    </recommendedName>
</protein>
<accession>A0AA92QVD5</accession>
<dbReference type="Gene3D" id="3.90.226.10">
    <property type="entry name" value="2-enoyl-CoA Hydratase, Chain A, domain 1"/>
    <property type="match status" value="1"/>
</dbReference>
<evidence type="ECO:0000313" key="3">
    <source>
        <dbReference type="EMBL" id="QQR28653.1"/>
    </source>
</evidence>
<feature type="compositionally biased region" description="Low complexity" evidence="1">
    <location>
        <begin position="28"/>
        <end position="40"/>
    </location>
</feature>
<dbReference type="PROSITE" id="PS51257">
    <property type="entry name" value="PROKAR_LIPOPROTEIN"/>
    <property type="match status" value="1"/>
</dbReference>
<feature type="chain" id="PRO_5041656635" description="Tail specific protease domain-containing protein" evidence="2">
    <location>
        <begin position="27"/>
        <end position="472"/>
    </location>
</feature>
<gene>
    <name evidence="3" type="ORF">I5Q82_11020</name>
</gene>
<dbReference type="InterPro" id="IPR029045">
    <property type="entry name" value="ClpP/crotonase-like_dom_sf"/>
</dbReference>
<evidence type="ECO:0000313" key="4">
    <source>
        <dbReference type="Proteomes" id="UP000596035"/>
    </source>
</evidence>
<feature type="signal peptide" evidence="2">
    <location>
        <begin position="1"/>
        <end position="26"/>
    </location>
</feature>
<evidence type="ECO:0000256" key="2">
    <source>
        <dbReference type="SAM" id="SignalP"/>
    </source>
</evidence>
<feature type="region of interest" description="Disordered" evidence="1">
    <location>
        <begin position="28"/>
        <end position="64"/>
    </location>
</feature>
<dbReference type="SUPFAM" id="SSF52096">
    <property type="entry name" value="ClpP/crotonase"/>
    <property type="match status" value="1"/>
</dbReference>
<sequence>MTKRVSSVFLSVFFLLLCGCSSISGAQSQPISSQGPSSGPFAEPTSTPELAPADSTPSAVPSANKLSKREEKWVEDLEYLREQYEALHPVPFRYVSEEEFDFQLEQLKKKISKLSDNDMSFEIKKIIAGFCDTHTVANGPASVYERVFPFDVIVLGEKVYLYLYDKDYSELLEPYFLREIVAVNGVDIGYIRQKASELYYPTNFWFNKEVLSYSFYLPAFMDWVGCDHQEGYTFHILNEDDQVELVELPAVPVDGITYDCYPKDFVLPNSFLNPDANRAEYIEDERGGYVYILFSYMETGDMKAYEDFFSTATELLKEHPGCKLVIDLRKNSGGHSNVQSFAHQKALEWRELPIEKTYILTGGFMMSAAIDLRTVFKEGLDGIAVGEPTGQFFGTFGNSKDPRQVIYLPNSQISVFIADMWWPGLHPEQYTRNENSIPYEWQNTVLPDVYVSLDAKDFRQGRDSILEWVLEH</sequence>
<dbReference type="RefSeq" id="WP_157130619.1">
    <property type="nucleotide sequence ID" value="NZ_CP021422.1"/>
</dbReference>
<keyword evidence="2" id="KW-0732">Signal</keyword>
<evidence type="ECO:0008006" key="5">
    <source>
        <dbReference type="Google" id="ProtNLM"/>
    </source>
</evidence>
<feature type="compositionally biased region" description="Polar residues" evidence="1">
    <location>
        <begin position="55"/>
        <end position="64"/>
    </location>
</feature>
<organism evidence="3 4">
    <name type="scientific">Acutalibacter muris</name>
    <dbReference type="NCBI Taxonomy" id="1796620"/>
    <lineage>
        <taxon>Bacteria</taxon>
        <taxon>Bacillati</taxon>
        <taxon>Bacillota</taxon>
        <taxon>Clostridia</taxon>
        <taxon>Eubacteriales</taxon>
        <taxon>Acutalibacteraceae</taxon>
        <taxon>Acutalibacter</taxon>
    </lineage>
</organism>
<reference evidence="3 4" key="1">
    <citation type="submission" date="2020-11" db="EMBL/GenBank/DDBJ databases">
        <title>Closed and high quality bacterial genomes of the OMM12 community.</title>
        <authorList>
            <person name="Marbouty M."/>
            <person name="Lamy-Besnier Q."/>
            <person name="Debarbieux L."/>
            <person name="Koszul R."/>
        </authorList>
    </citation>
    <scope>NUCLEOTIDE SEQUENCE [LARGE SCALE GENOMIC DNA]</scope>
    <source>
        <strain evidence="3 4">KB18</strain>
    </source>
</reference>
<dbReference type="EMBL" id="CP065321">
    <property type="protein sequence ID" value="QQR28653.1"/>
    <property type="molecule type" value="Genomic_DNA"/>
</dbReference>
<proteinExistence type="predicted"/>
<name>A0AA92QVD5_9FIRM</name>
<evidence type="ECO:0000256" key="1">
    <source>
        <dbReference type="SAM" id="MobiDB-lite"/>
    </source>
</evidence>
<dbReference type="Proteomes" id="UP000596035">
    <property type="component" value="Chromosome"/>
</dbReference>
<dbReference type="AlphaFoldDB" id="A0AA92QVD5"/>